<evidence type="ECO:0000256" key="2">
    <source>
        <dbReference type="ARBA" id="ARBA00022617"/>
    </source>
</evidence>
<evidence type="ECO:0000256" key="3">
    <source>
        <dbReference type="ARBA" id="ARBA00022723"/>
    </source>
</evidence>
<dbReference type="EMBL" id="MPUH01000795">
    <property type="protein sequence ID" value="OMJ73791.1"/>
    <property type="molecule type" value="Genomic_DNA"/>
</dbReference>
<evidence type="ECO:0000313" key="6">
    <source>
        <dbReference type="Proteomes" id="UP000187209"/>
    </source>
</evidence>
<dbReference type="OrthoDB" id="283492at2759"/>
<keyword evidence="6" id="KW-1185">Reference proteome</keyword>
<evidence type="ECO:0008006" key="7">
    <source>
        <dbReference type="Google" id="ProtNLM"/>
    </source>
</evidence>
<name>A0A1R2BAG3_9CILI</name>
<evidence type="ECO:0000313" key="5">
    <source>
        <dbReference type="EMBL" id="OMJ73791.1"/>
    </source>
</evidence>
<proteinExistence type="predicted"/>
<dbReference type="GO" id="GO:0046872">
    <property type="term" value="F:metal ion binding"/>
    <property type="evidence" value="ECO:0007669"/>
    <property type="project" value="UniProtKB-KW"/>
</dbReference>
<organism evidence="5 6">
    <name type="scientific">Stentor coeruleus</name>
    <dbReference type="NCBI Taxonomy" id="5963"/>
    <lineage>
        <taxon>Eukaryota</taxon>
        <taxon>Sar</taxon>
        <taxon>Alveolata</taxon>
        <taxon>Ciliophora</taxon>
        <taxon>Postciliodesmatophora</taxon>
        <taxon>Heterotrichea</taxon>
        <taxon>Heterotrichida</taxon>
        <taxon>Stentoridae</taxon>
        <taxon>Stentor</taxon>
    </lineage>
</organism>
<dbReference type="InterPro" id="IPR009050">
    <property type="entry name" value="Globin-like_sf"/>
</dbReference>
<dbReference type="Proteomes" id="UP000187209">
    <property type="component" value="Unassembled WGS sequence"/>
</dbReference>
<keyword evidence="3" id="KW-0479">Metal-binding</keyword>
<keyword evidence="1" id="KW-0813">Transport</keyword>
<protein>
    <recommendedName>
        <fullName evidence="7">Globin</fullName>
    </recommendedName>
</protein>
<evidence type="ECO:0000256" key="4">
    <source>
        <dbReference type="ARBA" id="ARBA00023004"/>
    </source>
</evidence>
<dbReference type="Gene3D" id="1.10.490.10">
    <property type="entry name" value="Globins"/>
    <property type="match status" value="1"/>
</dbReference>
<reference evidence="5 6" key="1">
    <citation type="submission" date="2016-11" db="EMBL/GenBank/DDBJ databases">
        <title>The macronuclear genome of Stentor coeruleus: a giant cell with tiny introns.</title>
        <authorList>
            <person name="Slabodnick M."/>
            <person name="Ruby J.G."/>
            <person name="Reiff S.B."/>
            <person name="Swart E.C."/>
            <person name="Gosai S."/>
            <person name="Prabakaran S."/>
            <person name="Witkowska E."/>
            <person name="Larue G.E."/>
            <person name="Fisher S."/>
            <person name="Freeman R.M."/>
            <person name="Gunawardena J."/>
            <person name="Chu W."/>
            <person name="Stover N.A."/>
            <person name="Gregory B.D."/>
            <person name="Nowacki M."/>
            <person name="Derisi J."/>
            <person name="Roy S.W."/>
            <person name="Marshall W.F."/>
            <person name="Sood P."/>
        </authorList>
    </citation>
    <scope>NUCLEOTIDE SEQUENCE [LARGE SCALE GENOMIC DNA]</scope>
    <source>
        <strain evidence="5">WM001</strain>
    </source>
</reference>
<dbReference type="Pfam" id="PF01152">
    <property type="entry name" value="Bac_globin"/>
    <property type="match status" value="1"/>
</dbReference>
<keyword evidence="2" id="KW-0349">Heme</keyword>
<dbReference type="GO" id="GO:0020037">
    <property type="term" value="F:heme binding"/>
    <property type="evidence" value="ECO:0007669"/>
    <property type="project" value="InterPro"/>
</dbReference>
<comment type="caution">
    <text evidence="5">The sequence shown here is derived from an EMBL/GenBank/DDBJ whole genome shotgun (WGS) entry which is preliminary data.</text>
</comment>
<dbReference type="InterPro" id="IPR012292">
    <property type="entry name" value="Globin/Proto"/>
</dbReference>
<sequence>MNLFEKYGGASFWSEFLNSVYTSLTASELTRHHFRNKNISHIKEMLLGLLEVTLVSYSHISEESMKKSHETLDITSEEFDEWISIYRQALRENKIADQDVMYIINILSSYKGVIVMDN</sequence>
<keyword evidence="4" id="KW-0408">Iron</keyword>
<dbReference type="InterPro" id="IPR001486">
    <property type="entry name" value="Hemoglobin_trunc"/>
</dbReference>
<dbReference type="SUPFAM" id="SSF46458">
    <property type="entry name" value="Globin-like"/>
    <property type="match status" value="1"/>
</dbReference>
<accession>A0A1R2BAG3</accession>
<gene>
    <name evidence="5" type="ORF">SteCoe_27433</name>
</gene>
<dbReference type="AlphaFoldDB" id="A0A1R2BAG3"/>
<evidence type="ECO:0000256" key="1">
    <source>
        <dbReference type="ARBA" id="ARBA00022448"/>
    </source>
</evidence>
<dbReference type="GO" id="GO:0019825">
    <property type="term" value="F:oxygen binding"/>
    <property type="evidence" value="ECO:0007669"/>
    <property type="project" value="InterPro"/>
</dbReference>